<accession>A0ABT6WMH9</accession>
<sequence length="109" mass="12075">MSDLFPILATLLPIAALLILLIVASASTRAAAARDRALAGERLARLERKVDAMLRHLQIEVPEPDHSDVLEHLRHGRKIHAIKAYRERTGASLADAKTTVERLAREHGF</sequence>
<reference evidence="1 2" key="1">
    <citation type="submission" date="2023-05" db="EMBL/GenBank/DDBJ databases">
        <title>Actinoplanes sp. NEAU-A12 genome sequencing.</title>
        <authorList>
            <person name="Wang Z.-S."/>
        </authorList>
    </citation>
    <scope>NUCLEOTIDE SEQUENCE [LARGE SCALE GENOMIC DNA]</scope>
    <source>
        <strain evidence="1 2">NEAU-A12</strain>
    </source>
</reference>
<dbReference type="EMBL" id="JASCTH010000012">
    <property type="protein sequence ID" value="MDI6100934.1"/>
    <property type="molecule type" value="Genomic_DNA"/>
</dbReference>
<name>A0ABT6WMH9_9ACTN</name>
<evidence type="ECO:0000313" key="1">
    <source>
        <dbReference type="EMBL" id="MDI6100934.1"/>
    </source>
</evidence>
<dbReference type="InterPro" id="IPR014719">
    <property type="entry name" value="Ribosomal_bL12_C/ClpS-like"/>
</dbReference>
<evidence type="ECO:0008006" key="3">
    <source>
        <dbReference type="Google" id="ProtNLM"/>
    </source>
</evidence>
<dbReference type="Proteomes" id="UP001241758">
    <property type="component" value="Unassembled WGS sequence"/>
</dbReference>
<dbReference type="Gene3D" id="3.30.1390.10">
    <property type="match status" value="1"/>
</dbReference>
<dbReference type="RefSeq" id="WP_282761760.1">
    <property type="nucleotide sequence ID" value="NZ_JASCTH010000012.1"/>
</dbReference>
<comment type="caution">
    <text evidence="1">The sequence shown here is derived from an EMBL/GenBank/DDBJ whole genome shotgun (WGS) entry which is preliminary data.</text>
</comment>
<organism evidence="1 2">
    <name type="scientific">Actinoplanes sandaracinus</name>
    <dbReference type="NCBI Taxonomy" id="3045177"/>
    <lineage>
        <taxon>Bacteria</taxon>
        <taxon>Bacillati</taxon>
        <taxon>Actinomycetota</taxon>
        <taxon>Actinomycetes</taxon>
        <taxon>Micromonosporales</taxon>
        <taxon>Micromonosporaceae</taxon>
        <taxon>Actinoplanes</taxon>
    </lineage>
</organism>
<protein>
    <recommendedName>
        <fullName evidence="3">Ribosomal protein L7/L12 C-terminal domain-containing protein</fullName>
    </recommendedName>
</protein>
<evidence type="ECO:0000313" key="2">
    <source>
        <dbReference type="Proteomes" id="UP001241758"/>
    </source>
</evidence>
<keyword evidence="2" id="KW-1185">Reference proteome</keyword>
<proteinExistence type="predicted"/>
<gene>
    <name evidence="1" type="ORF">QLQ12_20175</name>
</gene>